<dbReference type="KEGG" id="hdn:Hden_1413"/>
<dbReference type="PANTHER" id="PTHR34203">
    <property type="entry name" value="METHYLTRANSFERASE, FKBM FAMILY PROTEIN"/>
    <property type="match status" value="1"/>
</dbReference>
<dbReference type="eggNOG" id="COG2242">
    <property type="taxonomic scope" value="Bacteria"/>
</dbReference>
<dbReference type="PANTHER" id="PTHR34203:SF15">
    <property type="entry name" value="SLL1173 PROTEIN"/>
    <property type="match status" value="1"/>
</dbReference>
<protein>
    <submittedName>
        <fullName evidence="2">Methyltransferase FkbM family</fullName>
    </submittedName>
</protein>
<gene>
    <name evidence="2" type="ordered locus">Hden_1413</name>
</gene>
<dbReference type="Pfam" id="PF05050">
    <property type="entry name" value="Methyltransf_21"/>
    <property type="match status" value="1"/>
</dbReference>
<keyword evidence="2" id="KW-0808">Transferase</keyword>
<dbReference type="HOGENOM" id="CLU_095342_0_0_5"/>
<accession>D8JX89</accession>
<dbReference type="InterPro" id="IPR029063">
    <property type="entry name" value="SAM-dependent_MTases_sf"/>
</dbReference>
<feature type="domain" description="Methyltransferase FkbM" evidence="1">
    <location>
        <begin position="46"/>
        <end position="188"/>
    </location>
</feature>
<proteinExistence type="predicted"/>
<dbReference type="AlphaFoldDB" id="D8JX89"/>
<dbReference type="GO" id="GO:0032259">
    <property type="term" value="P:methylation"/>
    <property type="evidence" value="ECO:0007669"/>
    <property type="project" value="UniProtKB-KW"/>
</dbReference>
<dbReference type="SUPFAM" id="SSF53335">
    <property type="entry name" value="S-adenosyl-L-methionine-dependent methyltransferases"/>
    <property type="match status" value="1"/>
</dbReference>
<dbReference type="InterPro" id="IPR006342">
    <property type="entry name" value="FkbM_mtfrase"/>
</dbReference>
<sequence>MGREMVSRALQGVFRSLRIYQGPDAPRAAMDALYRQFIEPGDLVFDVGAHVGDRVSSFRRLGARVIAIEPQSLLVDVLTHIHGRDANVIILPRALGARSGRQAFHLNTDNPTVSTISDAFLQRAEDAPGWEGQHWDDDVDVDVVTLDALLARFGVPVFIKIDVEGYEDAVLRGLSRPVKALSFEFTTIMRDTAIACIERLALLGDYRYNFALGETQRLSFGNWLSDADMAKHLFNLPHEANSGDVYARLASDV</sequence>
<dbReference type="GO" id="GO:0008168">
    <property type="term" value="F:methyltransferase activity"/>
    <property type="evidence" value="ECO:0007669"/>
    <property type="project" value="UniProtKB-KW"/>
</dbReference>
<keyword evidence="2" id="KW-0489">Methyltransferase</keyword>
<dbReference type="NCBIfam" id="TIGR01444">
    <property type="entry name" value="fkbM_fam"/>
    <property type="match status" value="1"/>
</dbReference>
<organism evidence="2 3">
    <name type="scientific">Hyphomicrobium denitrificans (strain ATCC 51888 / DSM 1869 / NCIMB 11706 / TK 0415)</name>
    <dbReference type="NCBI Taxonomy" id="582899"/>
    <lineage>
        <taxon>Bacteria</taxon>
        <taxon>Pseudomonadati</taxon>
        <taxon>Pseudomonadota</taxon>
        <taxon>Alphaproteobacteria</taxon>
        <taxon>Hyphomicrobiales</taxon>
        <taxon>Hyphomicrobiaceae</taxon>
        <taxon>Hyphomicrobium</taxon>
    </lineage>
</organism>
<evidence type="ECO:0000259" key="1">
    <source>
        <dbReference type="Pfam" id="PF05050"/>
    </source>
</evidence>
<evidence type="ECO:0000313" key="2">
    <source>
        <dbReference type="EMBL" id="ADJ23225.1"/>
    </source>
</evidence>
<dbReference type="Gene3D" id="3.40.50.150">
    <property type="entry name" value="Vaccinia Virus protein VP39"/>
    <property type="match status" value="1"/>
</dbReference>
<keyword evidence="3" id="KW-1185">Reference proteome</keyword>
<dbReference type="InterPro" id="IPR052514">
    <property type="entry name" value="SAM-dependent_MTase"/>
</dbReference>
<name>D8JX89_HYPDA</name>
<evidence type="ECO:0000313" key="3">
    <source>
        <dbReference type="Proteomes" id="UP000002033"/>
    </source>
</evidence>
<dbReference type="EMBL" id="CP002083">
    <property type="protein sequence ID" value="ADJ23225.1"/>
    <property type="molecule type" value="Genomic_DNA"/>
</dbReference>
<dbReference type="Proteomes" id="UP000002033">
    <property type="component" value="Chromosome"/>
</dbReference>
<dbReference type="STRING" id="582899.Hden_1413"/>
<reference evidence="3" key="1">
    <citation type="journal article" date="2011" name="J. Bacteriol.">
        <title>Genome sequences of eight morphologically diverse alphaproteobacteria.</title>
        <authorList>
            <consortium name="US DOE Joint Genome Institute"/>
            <person name="Brown P.J."/>
            <person name="Kysela D.T."/>
            <person name="Buechlein A."/>
            <person name="Hemmerich C."/>
            <person name="Brun Y.V."/>
        </authorList>
    </citation>
    <scope>NUCLEOTIDE SEQUENCE [LARGE SCALE GENOMIC DNA]</scope>
    <source>
        <strain evidence="3">ATCC 51888 / DSM 1869 / NCIB 11706 / TK 0415</strain>
    </source>
</reference>